<name>A0A6J4RYL4_9ACTN</name>
<organism evidence="2">
    <name type="scientific">uncultured Solirubrobacteraceae bacterium</name>
    <dbReference type="NCBI Taxonomy" id="1162706"/>
    <lineage>
        <taxon>Bacteria</taxon>
        <taxon>Bacillati</taxon>
        <taxon>Actinomycetota</taxon>
        <taxon>Thermoleophilia</taxon>
        <taxon>Solirubrobacterales</taxon>
        <taxon>Solirubrobacteraceae</taxon>
        <taxon>environmental samples</taxon>
    </lineage>
</organism>
<sequence>MSLGGRAGRSEGWAWVAAALVLGACGGGGPPADLFVVTRSGDVPGARLVLRVTDDGRASCNGAALVPITSKDLIDARQIRRELEGEEEGEAGPADQGLSLPPGPMPVFRYAVRGQDGTVSFSDTSKGQPQTFRDVAALTRRIAKGPCRLPR</sequence>
<dbReference type="EMBL" id="CADCVR010000019">
    <property type="protein sequence ID" value="CAA9479028.1"/>
    <property type="molecule type" value="Genomic_DNA"/>
</dbReference>
<proteinExistence type="predicted"/>
<evidence type="ECO:0008006" key="3">
    <source>
        <dbReference type="Google" id="ProtNLM"/>
    </source>
</evidence>
<evidence type="ECO:0000313" key="2">
    <source>
        <dbReference type="EMBL" id="CAA9479028.1"/>
    </source>
</evidence>
<dbReference type="PROSITE" id="PS51257">
    <property type="entry name" value="PROKAR_LIPOPROTEIN"/>
    <property type="match status" value="1"/>
</dbReference>
<gene>
    <name evidence="2" type="ORF">AVDCRST_MAG53-651</name>
</gene>
<feature type="region of interest" description="Disordered" evidence="1">
    <location>
        <begin position="79"/>
        <end position="106"/>
    </location>
</feature>
<reference evidence="2" key="1">
    <citation type="submission" date="2020-02" db="EMBL/GenBank/DDBJ databases">
        <authorList>
            <person name="Meier V. D."/>
        </authorList>
    </citation>
    <scope>NUCLEOTIDE SEQUENCE</scope>
    <source>
        <strain evidence="2">AVDCRST_MAG53</strain>
    </source>
</reference>
<protein>
    <recommendedName>
        <fullName evidence="3">Lipoprotein</fullName>
    </recommendedName>
</protein>
<accession>A0A6J4RYL4</accession>
<evidence type="ECO:0000256" key="1">
    <source>
        <dbReference type="SAM" id="MobiDB-lite"/>
    </source>
</evidence>
<dbReference type="AlphaFoldDB" id="A0A6J4RYL4"/>